<feature type="region of interest" description="Disordered" evidence="3">
    <location>
        <begin position="778"/>
        <end position="809"/>
    </location>
</feature>
<feature type="coiled-coil region" evidence="2">
    <location>
        <begin position="645"/>
        <end position="672"/>
    </location>
</feature>
<dbReference type="InterPro" id="IPR008936">
    <property type="entry name" value="Rho_GTPase_activation_prot"/>
</dbReference>
<dbReference type="AlphaFoldDB" id="A0A0X3NUI2"/>
<dbReference type="PROSITE" id="PS50238">
    <property type="entry name" value="RHOGAP"/>
    <property type="match status" value="1"/>
</dbReference>
<evidence type="ECO:0000256" key="2">
    <source>
        <dbReference type="SAM" id="Coils"/>
    </source>
</evidence>
<dbReference type="SMART" id="SM00324">
    <property type="entry name" value="RhoGAP"/>
    <property type="match status" value="1"/>
</dbReference>
<keyword evidence="2" id="KW-0175">Coiled coil</keyword>
<organism evidence="5">
    <name type="scientific">Schistocephalus solidus</name>
    <name type="common">Tapeworm</name>
    <dbReference type="NCBI Taxonomy" id="70667"/>
    <lineage>
        <taxon>Eukaryota</taxon>
        <taxon>Metazoa</taxon>
        <taxon>Spiralia</taxon>
        <taxon>Lophotrochozoa</taxon>
        <taxon>Platyhelminthes</taxon>
        <taxon>Cestoda</taxon>
        <taxon>Eucestoda</taxon>
        <taxon>Diphyllobothriidea</taxon>
        <taxon>Diphyllobothriidae</taxon>
        <taxon>Schistocephalus</taxon>
    </lineage>
</organism>
<feature type="region of interest" description="Disordered" evidence="3">
    <location>
        <begin position="343"/>
        <end position="365"/>
    </location>
</feature>
<proteinExistence type="inferred from homology"/>
<dbReference type="Pfam" id="PF00620">
    <property type="entry name" value="RhoGAP"/>
    <property type="match status" value="1"/>
</dbReference>
<evidence type="ECO:0000256" key="1">
    <source>
        <dbReference type="ARBA" id="ARBA00007549"/>
    </source>
</evidence>
<dbReference type="Pfam" id="PF26116">
    <property type="entry name" value="FAM13A"/>
    <property type="match status" value="1"/>
</dbReference>
<evidence type="ECO:0000259" key="4">
    <source>
        <dbReference type="PROSITE" id="PS50238"/>
    </source>
</evidence>
<dbReference type="EMBL" id="GEEE01024709">
    <property type="protein sequence ID" value="JAP38516.1"/>
    <property type="molecule type" value="Transcribed_RNA"/>
</dbReference>
<feature type="compositionally biased region" description="Polar residues" evidence="3">
    <location>
        <begin position="792"/>
        <end position="803"/>
    </location>
</feature>
<dbReference type="PANTHER" id="PTHR15904:SF17">
    <property type="entry name" value="RHO-GAP DOMAIN-CONTAINING PROTEIN"/>
    <property type="match status" value="1"/>
</dbReference>
<evidence type="ECO:0000256" key="3">
    <source>
        <dbReference type="SAM" id="MobiDB-lite"/>
    </source>
</evidence>
<protein>
    <recommendedName>
        <fullName evidence="4">Rho-GAP domain-containing protein</fullName>
    </recommendedName>
</protein>
<evidence type="ECO:0000313" key="5">
    <source>
        <dbReference type="EMBL" id="JAP38516.1"/>
    </source>
</evidence>
<dbReference type="InterPro" id="IPR059029">
    <property type="entry name" value="FAM13A_dom"/>
</dbReference>
<feature type="domain" description="Rho-GAP" evidence="4">
    <location>
        <begin position="43"/>
        <end position="245"/>
    </location>
</feature>
<dbReference type="InterPro" id="IPR039102">
    <property type="entry name" value="FAM13"/>
</dbReference>
<accession>A0A0X3NUI2</accession>
<name>A0A0X3NUI2_SCHSO</name>
<feature type="region of interest" description="Disordered" evidence="3">
    <location>
        <begin position="291"/>
        <end position="323"/>
    </location>
</feature>
<feature type="compositionally biased region" description="Low complexity" evidence="3">
    <location>
        <begin position="889"/>
        <end position="904"/>
    </location>
</feature>
<feature type="compositionally biased region" description="Polar residues" evidence="3">
    <location>
        <begin position="502"/>
        <end position="519"/>
    </location>
</feature>
<dbReference type="GO" id="GO:0007165">
    <property type="term" value="P:signal transduction"/>
    <property type="evidence" value="ECO:0007669"/>
    <property type="project" value="InterPro"/>
</dbReference>
<feature type="compositionally biased region" description="Basic and acidic residues" evidence="3">
    <location>
        <begin position="448"/>
        <end position="461"/>
    </location>
</feature>
<dbReference type="SUPFAM" id="SSF48350">
    <property type="entry name" value="GTPase activation domain, GAP"/>
    <property type="match status" value="1"/>
</dbReference>
<comment type="similarity">
    <text evidence="1">Belongs to the FAM13 family.</text>
</comment>
<dbReference type="PANTHER" id="PTHR15904">
    <property type="entry name" value="FAM13"/>
    <property type="match status" value="1"/>
</dbReference>
<dbReference type="Gene3D" id="1.10.555.10">
    <property type="entry name" value="Rho GTPase activation protein"/>
    <property type="match status" value="1"/>
</dbReference>
<reference evidence="5" key="1">
    <citation type="submission" date="2016-01" db="EMBL/GenBank/DDBJ databases">
        <title>Reference transcriptome for the parasite Schistocephalus solidus: insights into the molecular evolution of parasitism.</title>
        <authorList>
            <person name="Hebert F.O."/>
            <person name="Grambauer S."/>
            <person name="Barber I."/>
            <person name="Landry C.R."/>
            <person name="Aubin-Horth N."/>
        </authorList>
    </citation>
    <scope>NUCLEOTIDE SEQUENCE</scope>
</reference>
<feature type="region of interest" description="Disordered" evidence="3">
    <location>
        <begin position="434"/>
        <end position="531"/>
    </location>
</feature>
<feature type="compositionally biased region" description="Basic and acidic residues" evidence="3">
    <location>
        <begin position="308"/>
        <end position="323"/>
    </location>
</feature>
<gene>
    <name evidence="5" type="ORF">TR140356</name>
</gene>
<feature type="region of interest" description="Disordered" evidence="3">
    <location>
        <begin position="878"/>
        <end position="910"/>
    </location>
</feature>
<sequence>MVMEKLIRRFNTSPSSKKKLSGSAWPEVVSAQMDAPSATSFGVSLADLYEKETLGVPMVVRQLCAFLCAVGGLECEGVFRVNGNSRVVEQLRARAEELQHAANGESAKTTTFLDELQRQNDVHAAASLLKMFLRELPGGLVPSAITKEVLAAYGCHETDTALLVSNVKHLLSRLPVPNFLLLQFLCCFLNQVVRSESRNKMSATAIGIVFGPSVFRCPKQTEVYSTQGTVNNIMSLLVEHADDFFDPRALEEARLPLADARVLKLQKTVGHMGAQGNHNYARRSVDSLVSLSAKPQPRPRASVQSPVRDSKLHRNDWSSPEREALTPALEMCNSCGYGTGDAESAPLSPTLSDLPTARSGGDDELSPGLQNSLQFCIWQHAIGRLPPAVPALSKQVGLCQPKPYKPFNREQTQLDVADSLPSIGLPVSNSIRGTSTLWHLPPTSQPKPSEDEQHQSTRSDPLRIPSPSKAINHPVSYEKRPSHLSKLGRSKEYPPDGVDYTADQSTHIKQTNVYQVKQTSRPEPRRMPYPDGQLEAVKRTSSQDGDKFSPQRASSFLFIGEIHDLGDSDLPGPRHGTTDRGPVAQPLPTSLQTGTVPRRSSPAVVDSTGHNPAGGPNLAALSLEDSFSFLVDRLSRKREQANRPIRVAEMTVREVEAEKLALQKALLSFENAHGRPTGHQERLTMRPLYDRYRIMKRVLAAIACATAATTNSGSSSLEDENPLVSEVARRLPNTLGPILAESEEPSADIYAVAAVRQQQQHQQPFSLQRRLISASRPAAAAPASVKKPSEVSAATANSQTVSLHSDHNIDQVERYLAQAPEEDDDEDRGRTVNARDDGVGAVSRDLTAGAPSVLLIGSGNSEWFGPIGLSASRSASQSVGASAEPQPTAYGSSPAGAGSSSAMRAARDAQLHSLESQSLSSLHTLGDGLPAPEVLCRLTSVDDSDFHVLDFIRAGAQPMPAVKITQPLRPFLVETTGGDSSMNPVTASAGSPLRLVAPSKLPHRSPGDLPKAILDLKADDDFTSRYSAMSMMELNTEVKNIREMKRFLQKILKDFEHDFERKQGRKLEFEDRMPMQVEYNRYKLLKLRLSTLEQLIDSKSTGV</sequence>
<feature type="region of interest" description="Disordered" evidence="3">
    <location>
        <begin position="566"/>
        <end position="617"/>
    </location>
</feature>
<dbReference type="InterPro" id="IPR000198">
    <property type="entry name" value="RhoGAP_dom"/>
</dbReference>